<protein>
    <submittedName>
        <fullName evidence="1">Uncharacterized protein</fullName>
    </submittedName>
</protein>
<dbReference type="KEGG" id="ccj:UL81_01525"/>
<dbReference type="STRING" id="161896.UL81_01525"/>
<name>A0A0F6QVC4_9CORY</name>
<keyword evidence="2" id="KW-1185">Reference proteome</keyword>
<dbReference type="EMBL" id="CP011311">
    <property type="protein sequence ID" value="AKE38290.1"/>
    <property type="molecule type" value="Genomic_DNA"/>
</dbReference>
<dbReference type="AlphaFoldDB" id="A0A0F6QVC4"/>
<evidence type="ECO:0000313" key="1">
    <source>
        <dbReference type="EMBL" id="AKE38290.1"/>
    </source>
</evidence>
<gene>
    <name evidence="1" type="ORF">UL81_01525</name>
</gene>
<accession>A0A0F6QVC4</accession>
<sequence>MLSRWFILYLLGLWLASQAIVWGFTEVVAPAIGLESALGLEDVETWLKVLVNTLFPLPFVVVLARRLVRDPA</sequence>
<dbReference type="HOGENOM" id="CLU_2715515_0_0_11"/>
<dbReference type="Proteomes" id="UP000033566">
    <property type="component" value="Chromosome"/>
</dbReference>
<dbReference type="PATRIC" id="fig|161896.4.peg.302"/>
<proteinExistence type="predicted"/>
<reference evidence="1 2" key="1">
    <citation type="journal article" date="2015" name="Genome Announc.">
        <title>Complete Genome Sequence of Corynebacterium camporealensis DSM 44610, Isolated from the Milk of a Manchega Sheep with Subclinical Mastitis.</title>
        <authorList>
            <person name="Ruckert C."/>
            <person name="Albersmeier A."/>
            <person name="Winkler A."/>
            <person name="Tauch A."/>
        </authorList>
    </citation>
    <scope>NUCLEOTIDE SEQUENCE [LARGE SCALE GENOMIC DNA]</scope>
    <source>
        <strain evidence="1 2">DSM 44610</strain>
    </source>
</reference>
<evidence type="ECO:0000313" key="2">
    <source>
        <dbReference type="Proteomes" id="UP000033566"/>
    </source>
</evidence>
<organism evidence="1 2">
    <name type="scientific">Corynebacterium camporealensis</name>
    <dbReference type="NCBI Taxonomy" id="161896"/>
    <lineage>
        <taxon>Bacteria</taxon>
        <taxon>Bacillati</taxon>
        <taxon>Actinomycetota</taxon>
        <taxon>Actinomycetes</taxon>
        <taxon>Mycobacteriales</taxon>
        <taxon>Corynebacteriaceae</taxon>
        <taxon>Corynebacterium</taxon>
    </lineage>
</organism>